<dbReference type="Proteomes" id="UP001165092">
    <property type="component" value="Unassembled WGS sequence"/>
</dbReference>
<gene>
    <name evidence="1" type="primary">ubiE</name>
    <name evidence="1" type="ORF">Nans01_13290</name>
</gene>
<keyword evidence="1" id="KW-0830">Ubiquinone</keyword>
<dbReference type="PANTHER" id="PTHR43861">
    <property type="entry name" value="TRANS-ACONITATE 2-METHYLTRANSFERASE-RELATED"/>
    <property type="match status" value="1"/>
</dbReference>
<dbReference type="GO" id="GO:0032259">
    <property type="term" value="P:methylation"/>
    <property type="evidence" value="ECO:0007669"/>
    <property type="project" value="UniProtKB-KW"/>
</dbReference>
<protein>
    <submittedName>
        <fullName evidence="1">Ubiquinone/menaquinone biosynthesis methyltransferase</fullName>
    </submittedName>
</protein>
<proteinExistence type="predicted"/>
<organism evidence="1 2">
    <name type="scientific">Nocardiopsis ansamitocini</name>
    <dbReference type="NCBI Taxonomy" id="1670832"/>
    <lineage>
        <taxon>Bacteria</taxon>
        <taxon>Bacillati</taxon>
        <taxon>Actinomycetota</taxon>
        <taxon>Actinomycetes</taxon>
        <taxon>Streptosporangiales</taxon>
        <taxon>Nocardiopsidaceae</taxon>
        <taxon>Nocardiopsis</taxon>
    </lineage>
</organism>
<dbReference type="SUPFAM" id="SSF53335">
    <property type="entry name" value="S-adenosyl-L-methionine-dependent methyltransferases"/>
    <property type="match status" value="1"/>
</dbReference>
<dbReference type="RefSeq" id="WP_285757957.1">
    <property type="nucleotide sequence ID" value="NZ_BSQG01000002.1"/>
</dbReference>
<dbReference type="CDD" id="cd02440">
    <property type="entry name" value="AdoMet_MTases"/>
    <property type="match status" value="1"/>
</dbReference>
<dbReference type="Gene3D" id="3.40.50.150">
    <property type="entry name" value="Vaccinia Virus protein VP39"/>
    <property type="match status" value="1"/>
</dbReference>
<dbReference type="EMBL" id="BSQG01000002">
    <property type="protein sequence ID" value="GLU46978.1"/>
    <property type="molecule type" value="Genomic_DNA"/>
</dbReference>
<sequence length="247" mass="26653">MTYTPQGAQSGQVTDEFNHSAPSYDRLVAVNPGYRAHLRRSAQRLRLPEGGAGLRLLDLGCGTGASTAALLSVAPHAEIVAVDASTGMLDAARAKSWPDNVRFVHARAENLAEAGITGPFDAILAAYLVRNCSDRDAVLVAMHDLLRPGGRIAVHEYSVADSTTARAVWTTICWSVIIPLGRVVSGRSDLYRYLWRSVLEFDGARRLAGRMRSAGLRQVKVLPMTGWQAGIVHTFLGFRALSGETAQ</sequence>
<evidence type="ECO:0000313" key="1">
    <source>
        <dbReference type="EMBL" id="GLU46978.1"/>
    </source>
</evidence>
<dbReference type="GO" id="GO:0008168">
    <property type="term" value="F:methyltransferase activity"/>
    <property type="evidence" value="ECO:0007669"/>
    <property type="project" value="UniProtKB-KW"/>
</dbReference>
<dbReference type="AlphaFoldDB" id="A0A9W6P4J8"/>
<name>A0A9W6P4J8_9ACTN</name>
<dbReference type="Pfam" id="PF01209">
    <property type="entry name" value="Ubie_methyltran"/>
    <property type="match status" value="1"/>
</dbReference>
<evidence type="ECO:0000313" key="2">
    <source>
        <dbReference type="Proteomes" id="UP001165092"/>
    </source>
</evidence>
<dbReference type="InterPro" id="IPR029063">
    <property type="entry name" value="SAM-dependent_MTases_sf"/>
</dbReference>
<dbReference type="PROSITE" id="PS51608">
    <property type="entry name" value="SAM_MT_UBIE"/>
    <property type="match status" value="1"/>
</dbReference>
<comment type="caution">
    <text evidence="1">The sequence shown here is derived from an EMBL/GenBank/DDBJ whole genome shotgun (WGS) entry which is preliminary data.</text>
</comment>
<keyword evidence="2" id="KW-1185">Reference proteome</keyword>
<dbReference type="InterPro" id="IPR004033">
    <property type="entry name" value="UbiE/COQ5_MeTrFase"/>
</dbReference>
<keyword evidence="1" id="KW-0808">Transferase</keyword>
<dbReference type="PANTHER" id="PTHR43861:SF1">
    <property type="entry name" value="TRANS-ACONITATE 2-METHYLTRANSFERASE"/>
    <property type="match status" value="1"/>
</dbReference>
<accession>A0A9W6P4J8</accession>
<reference evidence="1" key="1">
    <citation type="submission" date="2023-02" db="EMBL/GenBank/DDBJ databases">
        <title>Nocardiopsis ansamitocini NBRC 112285.</title>
        <authorList>
            <person name="Ichikawa N."/>
            <person name="Sato H."/>
            <person name="Tonouchi N."/>
        </authorList>
    </citation>
    <scope>NUCLEOTIDE SEQUENCE</scope>
    <source>
        <strain evidence="1">NBRC 112285</strain>
    </source>
</reference>
<keyword evidence="1" id="KW-0489">Methyltransferase</keyword>